<dbReference type="Gene3D" id="3.40.50.720">
    <property type="entry name" value="NAD(P)-binding Rossmann-like Domain"/>
    <property type="match status" value="1"/>
</dbReference>
<dbReference type="PRINTS" id="PR00081">
    <property type="entry name" value="GDHRDH"/>
</dbReference>
<dbReference type="EMBL" id="CP030840">
    <property type="protein sequence ID" value="AXC09651.1"/>
    <property type="molecule type" value="Genomic_DNA"/>
</dbReference>
<evidence type="ECO:0000256" key="1">
    <source>
        <dbReference type="ARBA" id="ARBA00006484"/>
    </source>
</evidence>
<comment type="similarity">
    <text evidence="1">Belongs to the short-chain dehydrogenases/reductases (SDR) family.</text>
</comment>
<protein>
    <submittedName>
        <fullName evidence="3">3-oxoacyl-[acyl-carrier protein] reductase</fullName>
    </submittedName>
</protein>
<sequence length="251" mass="25874">MHKDLDGRVAIVTGSSKGFGSAIAKALAAEGASIVVNYVSDKAGAEKTVAAITAAGGIAIAIQGSVSNLSEVRRIFEEAIAAFGKVDILVNNAGVYKFGPLAEIEEAEYRRQFDTNVLGTLLMCKEASLRFGDAGGSIINIGTAGTTLNLPGTVMYTATKAASDSITHVLAKELGRRGIRVNSVNPGIVLTEGVSALGMNSETAFVVDLVTQTPLGRAGTTQDVADVVTFLASDKSRWVTGQIIQASGGLQ</sequence>
<dbReference type="Proteomes" id="UP000253606">
    <property type="component" value="Chromosome"/>
</dbReference>
<reference evidence="3 4" key="1">
    <citation type="journal article" date="2018" name="Front. Microbiol.">
        <title>Hydrolytic Capabilities as a Key to Environmental Success: Chitinolytic and Cellulolytic Acidobacteria From Acidic Sub-arctic Soils and Boreal Peatlands.</title>
        <authorList>
            <person name="Belova S.E."/>
            <person name="Ravin N.V."/>
            <person name="Pankratov T.A."/>
            <person name="Rakitin A.L."/>
            <person name="Ivanova A.A."/>
            <person name="Beletsky A.V."/>
            <person name="Mardanov A.V."/>
            <person name="Sinninghe Damste J.S."/>
            <person name="Dedysh S.N."/>
        </authorList>
    </citation>
    <scope>NUCLEOTIDE SEQUENCE [LARGE SCALE GENOMIC DNA]</scope>
    <source>
        <strain evidence="3 4">SBC82</strain>
    </source>
</reference>
<dbReference type="RefSeq" id="WP_114205445.1">
    <property type="nucleotide sequence ID" value="NZ_CP030840.1"/>
</dbReference>
<dbReference type="PANTHER" id="PTHR48107">
    <property type="entry name" value="NADPH-DEPENDENT ALDEHYDE REDUCTASE-LIKE PROTEIN, CHLOROPLASTIC-RELATED"/>
    <property type="match status" value="1"/>
</dbReference>
<dbReference type="PANTHER" id="PTHR48107:SF7">
    <property type="entry name" value="RE15974P"/>
    <property type="match status" value="1"/>
</dbReference>
<dbReference type="Pfam" id="PF13561">
    <property type="entry name" value="adh_short_C2"/>
    <property type="match status" value="1"/>
</dbReference>
<dbReference type="GO" id="GO:0016614">
    <property type="term" value="F:oxidoreductase activity, acting on CH-OH group of donors"/>
    <property type="evidence" value="ECO:0007669"/>
    <property type="project" value="UniProtKB-ARBA"/>
</dbReference>
<dbReference type="InterPro" id="IPR002347">
    <property type="entry name" value="SDR_fam"/>
</dbReference>
<dbReference type="PRINTS" id="PR00080">
    <property type="entry name" value="SDRFAMILY"/>
</dbReference>
<dbReference type="AlphaFoldDB" id="A0A2Z5FS85"/>
<dbReference type="OrthoDB" id="9803628at2"/>
<keyword evidence="4" id="KW-1185">Reference proteome</keyword>
<evidence type="ECO:0000313" key="3">
    <source>
        <dbReference type="EMBL" id="AXC09651.1"/>
    </source>
</evidence>
<dbReference type="SUPFAM" id="SSF51735">
    <property type="entry name" value="NAD(P)-binding Rossmann-fold domains"/>
    <property type="match status" value="1"/>
</dbReference>
<evidence type="ECO:0000313" key="4">
    <source>
        <dbReference type="Proteomes" id="UP000253606"/>
    </source>
</evidence>
<evidence type="ECO:0000256" key="2">
    <source>
        <dbReference type="ARBA" id="ARBA00023002"/>
    </source>
</evidence>
<dbReference type="FunFam" id="3.40.50.720:FF:000084">
    <property type="entry name" value="Short-chain dehydrogenase reductase"/>
    <property type="match status" value="1"/>
</dbReference>
<accession>A0A2Z5FS85</accession>
<dbReference type="InterPro" id="IPR036291">
    <property type="entry name" value="NAD(P)-bd_dom_sf"/>
</dbReference>
<organism evidence="3 4">
    <name type="scientific">Acidisarcina polymorpha</name>
    <dbReference type="NCBI Taxonomy" id="2211140"/>
    <lineage>
        <taxon>Bacteria</taxon>
        <taxon>Pseudomonadati</taxon>
        <taxon>Acidobacteriota</taxon>
        <taxon>Terriglobia</taxon>
        <taxon>Terriglobales</taxon>
        <taxon>Acidobacteriaceae</taxon>
        <taxon>Acidisarcina</taxon>
    </lineage>
</organism>
<dbReference type="KEGG" id="abas:ACPOL_0266"/>
<gene>
    <name evidence="3" type="ORF">ACPOL_0266</name>
</gene>
<keyword evidence="2" id="KW-0560">Oxidoreductase</keyword>
<name>A0A2Z5FS85_9BACT</name>
<dbReference type="NCBIfam" id="NF005559">
    <property type="entry name" value="PRK07231.1"/>
    <property type="match status" value="1"/>
</dbReference>
<proteinExistence type="inferred from homology"/>